<dbReference type="RefSeq" id="WP_112226883.1">
    <property type="nucleotide sequence ID" value="NZ_QLTT01000002.1"/>
</dbReference>
<keyword evidence="3" id="KW-1185">Reference proteome</keyword>
<comment type="caution">
    <text evidence="2">The sequence shown here is derived from an EMBL/GenBank/DDBJ whole genome shotgun (WGS) entry which is preliminary data.</text>
</comment>
<accession>A0ABX9EHS1</accession>
<protein>
    <submittedName>
        <fullName evidence="2">Uncharacterized protein</fullName>
    </submittedName>
</protein>
<organism evidence="2 3">
    <name type="scientific">Lentzea atacamensis</name>
    <dbReference type="NCBI Taxonomy" id="531938"/>
    <lineage>
        <taxon>Bacteria</taxon>
        <taxon>Bacillati</taxon>
        <taxon>Actinomycetota</taxon>
        <taxon>Actinomycetes</taxon>
        <taxon>Pseudonocardiales</taxon>
        <taxon>Pseudonocardiaceae</taxon>
        <taxon>Lentzea</taxon>
    </lineage>
</organism>
<name>A0ABX9EHS1_9PSEU</name>
<gene>
    <name evidence="2" type="ORF">C8D87_1021041</name>
</gene>
<proteinExistence type="predicted"/>
<feature type="compositionally biased region" description="Polar residues" evidence="1">
    <location>
        <begin position="63"/>
        <end position="73"/>
    </location>
</feature>
<reference evidence="2 3" key="1">
    <citation type="submission" date="2018-06" db="EMBL/GenBank/DDBJ databases">
        <title>Genomic Encyclopedia of Type Strains, Phase IV (KMG-IV): sequencing the most valuable type-strain genomes for metagenomic binning, comparative biology and taxonomic classification.</title>
        <authorList>
            <person name="Goeker M."/>
        </authorList>
    </citation>
    <scope>NUCLEOTIDE SEQUENCE [LARGE SCALE GENOMIC DNA]</scope>
    <source>
        <strain evidence="2 3">DSM 45479</strain>
    </source>
</reference>
<evidence type="ECO:0000256" key="1">
    <source>
        <dbReference type="SAM" id="MobiDB-lite"/>
    </source>
</evidence>
<sequence length="101" mass="10840">MEAARRSLAHLIGERWQYIGRAAGLVWAGFGPSRVVADHNGKTREVAEYALHVQRPWRVLDGISSSPGRTTSTNRDRAGPATVSSTGTCRAPTGPTREPGS</sequence>
<feature type="region of interest" description="Disordered" evidence="1">
    <location>
        <begin position="60"/>
        <end position="101"/>
    </location>
</feature>
<dbReference type="EMBL" id="QLTT01000002">
    <property type="protein sequence ID" value="RAS68963.1"/>
    <property type="molecule type" value="Genomic_DNA"/>
</dbReference>
<evidence type="ECO:0000313" key="3">
    <source>
        <dbReference type="Proteomes" id="UP000248714"/>
    </source>
</evidence>
<dbReference type="Proteomes" id="UP000248714">
    <property type="component" value="Unassembled WGS sequence"/>
</dbReference>
<evidence type="ECO:0000313" key="2">
    <source>
        <dbReference type="EMBL" id="RAS68963.1"/>
    </source>
</evidence>